<sequence>MNRLQSNTIHWTLLDYEDWKMHLAATNRGLCYVGTANKPYEEMEAWIRKHFKAATLEHNDEYMNPYADELSAYLAGELVDFTISFDLAGTSFQRSVWDALCAIPYGSTCSYSEIAHQIGKPDSVRAVGTAIGANPVLISVPCHRVIGKNGNLTGYRGGLDMKTRLLDLEKSKTGEHVHG</sequence>
<evidence type="ECO:0000256" key="4">
    <source>
        <dbReference type="ARBA" id="ARBA00022603"/>
    </source>
</evidence>
<dbReference type="GO" id="GO:0005737">
    <property type="term" value="C:cytoplasm"/>
    <property type="evidence" value="ECO:0007669"/>
    <property type="project" value="UniProtKB-SubCell"/>
</dbReference>
<proteinExistence type="inferred from homology"/>
<comment type="catalytic activity">
    <reaction evidence="1 9">
        <text>a 4-O-methyl-thymidine in DNA + L-cysteinyl-[protein] = a thymidine in DNA + S-methyl-L-cysteinyl-[protein]</text>
        <dbReference type="Rhea" id="RHEA:53428"/>
        <dbReference type="Rhea" id="RHEA-COMP:10131"/>
        <dbReference type="Rhea" id="RHEA-COMP:10132"/>
        <dbReference type="Rhea" id="RHEA-COMP:13555"/>
        <dbReference type="Rhea" id="RHEA-COMP:13556"/>
        <dbReference type="ChEBI" id="CHEBI:29950"/>
        <dbReference type="ChEBI" id="CHEBI:82612"/>
        <dbReference type="ChEBI" id="CHEBI:137386"/>
        <dbReference type="ChEBI" id="CHEBI:137387"/>
        <dbReference type="EC" id="2.1.1.63"/>
    </reaction>
</comment>
<evidence type="ECO:0000313" key="13">
    <source>
        <dbReference type="Proteomes" id="UP000460318"/>
    </source>
</evidence>
<dbReference type="Gene3D" id="3.30.160.70">
    <property type="entry name" value="Methylated DNA-protein cysteine methyltransferase domain"/>
    <property type="match status" value="1"/>
</dbReference>
<evidence type="ECO:0000256" key="9">
    <source>
        <dbReference type="HAMAP-Rule" id="MF_00772"/>
    </source>
</evidence>
<dbReference type="PROSITE" id="PS00374">
    <property type="entry name" value="MGMT"/>
    <property type="match status" value="1"/>
</dbReference>
<keyword evidence="4 9" id="KW-0489">Methyltransferase</keyword>
<reference evidence="12 13" key="1">
    <citation type="submission" date="2019-12" db="EMBL/GenBank/DDBJ databases">
        <title>Paenibacillus sp. nov., an endophytic bacterium isolated from the stem of Dendrobium.</title>
        <authorList>
            <person name="Zhao R."/>
        </authorList>
    </citation>
    <scope>NUCLEOTIDE SEQUENCE [LARGE SCALE GENOMIC DNA]</scope>
    <source>
        <strain evidence="12 13">HJL G12</strain>
    </source>
</reference>
<dbReference type="InterPro" id="IPR036388">
    <property type="entry name" value="WH-like_DNA-bd_sf"/>
</dbReference>
<name>A0A7X3IFN6_9BACL</name>
<evidence type="ECO:0000256" key="5">
    <source>
        <dbReference type="ARBA" id="ARBA00022679"/>
    </source>
</evidence>
<comment type="miscellaneous">
    <text evidence="9">This enzyme catalyzes only one turnover and therefore is not strictly catalytic. According to one definition, an enzyme is a biocatalyst that acts repeatedly and over many reaction cycles.</text>
</comment>
<accession>A0A7X3IFN6</accession>
<feature type="active site" description="Nucleophile; methyl group acceptor" evidence="9">
    <location>
        <position position="142"/>
    </location>
</feature>
<comment type="caution">
    <text evidence="12">The sequence shown here is derived from an EMBL/GenBank/DDBJ whole genome shotgun (WGS) entry which is preliminary data.</text>
</comment>
<gene>
    <name evidence="12" type="ORF">GRF59_04955</name>
</gene>
<dbReference type="PANTHER" id="PTHR10815:SF12">
    <property type="entry name" value="METHYLATED-DNA--PROTEIN-CYSTEINE METHYLTRANSFERASE, INDUCIBLE"/>
    <property type="match status" value="1"/>
</dbReference>
<dbReference type="GO" id="GO:0032259">
    <property type="term" value="P:methylation"/>
    <property type="evidence" value="ECO:0007669"/>
    <property type="project" value="UniProtKB-KW"/>
</dbReference>
<dbReference type="CDD" id="cd06445">
    <property type="entry name" value="ATase"/>
    <property type="match status" value="1"/>
</dbReference>
<dbReference type="EMBL" id="WUBI01000001">
    <property type="protein sequence ID" value="MWV42970.1"/>
    <property type="molecule type" value="Genomic_DNA"/>
</dbReference>
<dbReference type="SUPFAM" id="SSF46767">
    <property type="entry name" value="Methylated DNA-protein cysteine methyltransferase, C-terminal domain"/>
    <property type="match status" value="1"/>
</dbReference>
<dbReference type="InterPro" id="IPR036631">
    <property type="entry name" value="MGMT_N_sf"/>
</dbReference>
<dbReference type="Pfam" id="PF01035">
    <property type="entry name" value="DNA_binding_1"/>
    <property type="match status" value="1"/>
</dbReference>
<dbReference type="InterPro" id="IPR008332">
    <property type="entry name" value="MethylG_MeTrfase_N"/>
</dbReference>
<feature type="domain" description="Methylguanine DNA methyltransferase ribonuclease-like" evidence="11">
    <location>
        <begin position="9"/>
        <end position="87"/>
    </location>
</feature>
<evidence type="ECO:0000256" key="3">
    <source>
        <dbReference type="ARBA" id="ARBA00022490"/>
    </source>
</evidence>
<dbReference type="RefSeq" id="WP_160496526.1">
    <property type="nucleotide sequence ID" value="NZ_WUBI01000001.1"/>
</dbReference>
<keyword evidence="13" id="KW-1185">Reference proteome</keyword>
<keyword evidence="3 9" id="KW-0963">Cytoplasm</keyword>
<keyword evidence="7 9" id="KW-0234">DNA repair</keyword>
<comment type="function">
    <text evidence="9">Involved in the cellular defense against the biological effects of O6-methylguanine (O6-MeG) and O4-methylthymine (O4-MeT) in DNA. Repairs the methylated nucleobase in DNA by stoichiometrically transferring the methyl group to a cysteine residue in the enzyme. This is a suicide reaction: the enzyme is irreversibly inactivated.</text>
</comment>
<feature type="domain" description="Methylated-DNA-[protein]-cysteine S-methyltransferase DNA binding" evidence="10">
    <location>
        <begin position="91"/>
        <end position="170"/>
    </location>
</feature>
<evidence type="ECO:0000256" key="8">
    <source>
        <dbReference type="ARBA" id="ARBA00049348"/>
    </source>
</evidence>
<comment type="catalytic activity">
    <reaction evidence="8 9">
        <text>a 6-O-methyl-2'-deoxyguanosine in DNA + L-cysteinyl-[protein] = S-methyl-L-cysteinyl-[protein] + a 2'-deoxyguanosine in DNA</text>
        <dbReference type="Rhea" id="RHEA:24000"/>
        <dbReference type="Rhea" id="RHEA-COMP:10131"/>
        <dbReference type="Rhea" id="RHEA-COMP:10132"/>
        <dbReference type="Rhea" id="RHEA-COMP:11367"/>
        <dbReference type="Rhea" id="RHEA-COMP:11368"/>
        <dbReference type="ChEBI" id="CHEBI:29950"/>
        <dbReference type="ChEBI" id="CHEBI:82612"/>
        <dbReference type="ChEBI" id="CHEBI:85445"/>
        <dbReference type="ChEBI" id="CHEBI:85448"/>
        <dbReference type="EC" id="2.1.1.63"/>
    </reaction>
</comment>
<dbReference type="NCBIfam" id="TIGR00589">
    <property type="entry name" value="ogt"/>
    <property type="match status" value="1"/>
</dbReference>
<keyword evidence="6 9" id="KW-0227">DNA damage</keyword>
<evidence type="ECO:0000313" key="12">
    <source>
        <dbReference type="EMBL" id="MWV42970.1"/>
    </source>
</evidence>
<evidence type="ECO:0000259" key="11">
    <source>
        <dbReference type="Pfam" id="PF02870"/>
    </source>
</evidence>
<dbReference type="PANTHER" id="PTHR10815">
    <property type="entry name" value="METHYLATED-DNA--PROTEIN-CYSTEINE METHYLTRANSFERASE"/>
    <property type="match status" value="1"/>
</dbReference>
<dbReference type="InterPro" id="IPR001497">
    <property type="entry name" value="MethylDNA_cys_MeTrfase_AS"/>
</dbReference>
<dbReference type="GO" id="GO:0006307">
    <property type="term" value="P:DNA alkylation repair"/>
    <property type="evidence" value="ECO:0007669"/>
    <property type="project" value="UniProtKB-UniRule"/>
</dbReference>
<evidence type="ECO:0000259" key="10">
    <source>
        <dbReference type="Pfam" id="PF01035"/>
    </source>
</evidence>
<dbReference type="InterPro" id="IPR036217">
    <property type="entry name" value="MethylDNA_cys_MeTrfase_DNAb"/>
</dbReference>
<dbReference type="InterPro" id="IPR014048">
    <property type="entry name" value="MethylDNA_cys_MeTrfase_DNA-bd"/>
</dbReference>
<dbReference type="Gene3D" id="1.10.10.10">
    <property type="entry name" value="Winged helix-like DNA-binding domain superfamily/Winged helix DNA-binding domain"/>
    <property type="match status" value="1"/>
</dbReference>
<dbReference type="SUPFAM" id="SSF53155">
    <property type="entry name" value="Methylated DNA-protein cysteine methyltransferase domain"/>
    <property type="match status" value="1"/>
</dbReference>
<evidence type="ECO:0000256" key="6">
    <source>
        <dbReference type="ARBA" id="ARBA00022763"/>
    </source>
</evidence>
<dbReference type="AlphaFoldDB" id="A0A7X3IFN6"/>
<evidence type="ECO:0000256" key="2">
    <source>
        <dbReference type="ARBA" id="ARBA00008711"/>
    </source>
</evidence>
<dbReference type="GO" id="GO:0003908">
    <property type="term" value="F:methylated-DNA-[protein]-cysteine S-methyltransferase activity"/>
    <property type="evidence" value="ECO:0007669"/>
    <property type="project" value="UniProtKB-UniRule"/>
</dbReference>
<dbReference type="Proteomes" id="UP000460318">
    <property type="component" value="Unassembled WGS sequence"/>
</dbReference>
<dbReference type="FunFam" id="1.10.10.10:FF:000214">
    <property type="entry name" value="Methylated-DNA--protein-cysteine methyltransferase"/>
    <property type="match status" value="1"/>
</dbReference>
<organism evidence="12 13">
    <name type="scientific">Paenibacillus dendrobii</name>
    <dbReference type="NCBI Taxonomy" id="2691084"/>
    <lineage>
        <taxon>Bacteria</taxon>
        <taxon>Bacillati</taxon>
        <taxon>Bacillota</taxon>
        <taxon>Bacilli</taxon>
        <taxon>Bacillales</taxon>
        <taxon>Paenibacillaceae</taxon>
        <taxon>Paenibacillus</taxon>
    </lineage>
</organism>
<comment type="subcellular location">
    <subcellularLocation>
        <location evidence="9">Cytoplasm</location>
    </subcellularLocation>
</comment>
<keyword evidence="5 9" id="KW-0808">Transferase</keyword>
<dbReference type="HAMAP" id="MF_00772">
    <property type="entry name" value="OGT"/>
    <property type="match status" value="1"/>
</dbReference>
<dbReference type="InterPro" id="IPR023546">
    <property type="entry name" value="MGMT"/>
</dbReference>
<protein>
    <recommendedName>
        <fullName evidence="9">Methylated-DNA--protein-cysteine methyltransferase</fullName>
        <ecNumber evidence="9">2.1.1.63</ecNumber>
    </recommendedName>
    <alternativeName>
        <fullName evidence="9">6-O-methylguanine-DNA methyltransferase</fullName>
        <shortName evidence="9">MGMT</shortName>
    </alternativeName>
    <alternativeName>
        <fullName evidence="9">O-6-methylguanine-DNA-alkyltransferase</fullName>
    </alternativeName>
</protein>
<evidence type="ECO:0000256" key="7">
    <source>
        <dbReference type="ARBA" id="ARBA00023204"/>
    </source>
</evidence>
<dbReference type="EC" id="2.1.1.63" evidence="9"/>
<comment type="similarity">
    <text evidence="2 9">Belongs to the MGMT family.</text>
</comment>
<evidence type="ECO:0000256" key="1">
    <source>
        <dbReference type="ARBA" id="ARBA00001286"/>
    </source>
</evidence>
<dbReference type="Pfam" id="PF02870">
    <property type="entry name" value="Methyltransf_1N"/>
    <property type="match status" value="1"/>
</dbReference>